<dbReference type="InterPro" id="IPR025836">
    <property type="entry name" value="Zn_knuckle_CX2CX4HX4C"/>
</dbReference>
<dbReference type="Gene3D" id="3.60.10.10">
    <property type="entry name" value="Endonuclease/exonuclease/phosphatase"/>
    <property type="match status" value="1"/>
</dbReference>
<dbReference type="CDD" id="cd06222">
    <property type="entry name" value="RNase_H_like"/>
    <property type="match status" value="1"/>
</dbReference>
<dbReference type="InterPro" id="IPR036691">
    <property type="entry name" value="Endo/exonu/phosph_ase_sf"/>
</dbReference>
<sequence length="1814" mass="205823">MEYALDKALKEMSLEDDQPIVLQDHAKFVSSVRNTCSIIGKLLCPENQKMSSLIHEMPRVWRVYNRVRGIALPNDKFQFIFDSEADLSLVLQSGAWTFNDWSLTLERWVENPPSDFLKVLPIWVRIRHIPVNYLTVDTIKEIAGHIGRVTDIAFDPLKPLSRGYVRVRVLFDINKPLKNRKEMKIPSGEVVEIGFEYERIRKRCYHCLRLTHDKLRCPLLPSNRQSSATGEEKGQLLVPQRLVPRISNDDPLFGVLTDDDVGIDVLTGKPKIAKEVLDEMRQYLSVAEPKEKQIRIERVRKSVWDLEGDIEGQKTLLRLEAPTRLTADADKDKGLVFDFEHSASSIGDGDRTMSPAHNSVQSQPIVSSSAFLSGHGARGHRASFSAGSSGTTKYQKKRRRPSQWRRKAQATLKDQGTGRSNQPVNDENDVVVMSKRKACDEVPVSAKVAKHDARLGGTLTIPYLREMRRLHFPDFLFLLETKNSRDYVVKLQRSLGYEYSHIVDPVGLSGGLALFWKPSYEVEVISADHRIIDVKAKLGSLSFYVSCVYGDPVSSLRQGVWDSLVDIGVSRDAPWLVIGDLNEMVSNTEKLGGPARAESSFFPFRNMILDCRLREVSSIGNRLSWAGKRNNMWIQCCLDRALGNEAWFQLFPRVQGEYMERIGSDHRALLLRLANDNVSRSGRFIFNKRWISKPDFAAVVQSGWNKGVTTGQTSVMSRIAECRRTISGWKRSQNLNSKVRIQQVREQLDAEGTKIHPNFQLMRDLRWELAENYRAEELYWKERSREQWLQGGDRNTKFFHGSVQRRRIQNKILSLFDENGVEQFSEGSKGEVAVAYFRKMFTSSNPSAIMEALDGMVPRVTDSMNAELIRPVSALEIKNAVFSIKGEKTPGADGMSSQFFKEYWDVVGPQVVQEVQQFFASGHLPSDWNFTQICLIPKVQNPTRMTNLRPISLCSVLYKTVSKVLCQRLKRFLPKIVSDTQGAFVSGRLITDNILLAHELVHALQTKAGCNEEFLAIKTDMSKAYDRVEWNFLEELLIRLGFDIKWVNWIMSCVRSVTFSVLINGKEHGFIKPERGIRQGDPLSPFLFILCAEALVHVMNKAEQEGRLTGLKLTPECPSIQHLLFADDSLFLCRASLLECSNLLQCLRLYGDASGQEINLQKSSITFGKKLDPYMRRVIGLFTGIEQEGGAGKYLGLPECFSGSKKDMLAYITDRLTSRLRGWFEKTLSLGGKEVLLKAVALALPVYAMSCFRLSKHQCKKITSAMANFWWNAVEEKQKMHWVSWEKMCKSKDQGGLGFRDIGRFNQALLAKQAWCLLDGPSSLLARVYKARYFPSTSFMEANLGPRPSYAWRSILFGRELLEKGLMKSIGDGLDTNVWLDKWVFDELPRRPCNKEQMINLNLRVSELITNQGDWNLQALQELFPPCDVIKIRSFPPDTRLQDRLVWAYTNNGHYSVKSGYWLSSKAMEVPGGESEGSRVLNELKQKVWTVETAPKIRMFLWRVLSGAIAVADCMRNHGLQVNPICQVCRSADETVSHALFLCPVASKVWSATALPLPVQGFSTSVSENIGYCLRLITNTDLPSSLRLAILWILWEIWKARNGMVFNNKLQDHHVLIAGAVADAEEWLKLNELQKQEQRSVVGIMRGGMSQKRWTKPAFGILKCNINASWASSQHYAGGAWILRNHVGDVLFHSRHAFLPTVNRIAAELQCLLWCLESLQILQILSFEVWTDCDAVIQALEKPQAWPKYRSLLHKISQVMVHLQNVSIHLASPKSNGVVRSLANSVTRDGRLNSYLAMGGPAWLHEQIARDSYT</sequence>
<feature type="compositionally biased region" description="Basic residues" evidence="1">
    <location>
        <begin position="394"/>
        <end position="408"/>
    </location>
</feature>
<dbReference type="Pfam" id="PF13966">
    <property type="entry name" value="zf-RVT"/>
    <property type="match status" value="1"/>
</dbReference>
<feature type="domain" description="Reverse transcriptase" evidence="2">
    <location>
        <begin position="917"/>
        <end position="1179"/>
    </location>
</feature>
<dbReference type="Pfam" id="PF00078">
    <property type="entry name" value="RVT_1"/>
    <property type="match status" value="1"/>
</dbReference>
<dbReference type="InterPro" id="IPR000477">
    <property type="entry name" value="RT_dom"/>
</dbReference>
<dbReference type="Proteomes" id="UP000694864">
    <property type="component" value="Chromosome 20"/>
</dbReference>
<dbReference type="PROSITE" id="PS50878">
    <property type="entry name" value="RT_POL"/>
    <property type="match status" value="1"/>
</dbReference>
<dbReference type="SUPFAM" id="SSF56672">
    <property type="entry name" value="DNA/RNA polymerases"/>
    <property type="match status" value="1"/>
</dbReference>
<dbReference type="InterPro" id="IPR026960">
    <property type="entry name" value="RVT-Znf"/>
</dbReference>
<dbReference type="CDD" id="cd01650">
    <property type="entry name" value="RT_nLTR_like"/>
    <property type="match status" value="1"/>
</dbReference>
<dbReference type="Pfam" id="PF03372">
    <property type="entry name" value="Exo_endo_phos"/>
    <property type="match status" value="1"/>
</dbReference>
<evidence type="ECO:0000256" key="1">
    <source>
        <dbReference type="SAM" id="MobiDB-lite"/>
    </source>
</evidence>
<name>A0ABM0Y428_CAMSA</name>
<evidence type="ECO:0000313" key="4">
    <source>
        <dbReference type="RefSeq" id="XP_010495131.1"/>
    </source>
</evidence>
<dbReference type="InterPro" id="IPR005135">
    <property type="entry name" value="Endo/exonuclease/phosphatase"/>
</dbReference>
<dbReference type="Pfam" id="PF14111">
    <property type="entry name" value="DUF4283"/>
    <property type="match status" value="1"/>
</dbReference>
<dbReference type="InterPro" id="IPR043502">
    <property type="entry name" value="DNA/RNA_pol_sf"/>
</dbReference>
<dbReference type="Gene3D" id="3.30.420.10">
    <property type="entry name" value="Ribonuclease H-like superfamily/Ribonuclease H"/>
    <property type="match status" value="1"/>
</dbReference>
<dbReference type="InterPro" id="IPR002156">
    <property type="entry name" value="RNaseH_domain"/>
</dbReference>
<proteinExistence type="predicted"/>
<dbReference type="SUPFAM" id="SSF56219">
    <property type="entry name" value="DNase I-like"/>
    <property type="match status" value="1"/>
</dbReference>
<feature type="region of interest" description="Disordered" evidence="1">
    <location>
        <begin position="371"/>
        <end position="425"/>
    </location>
</feature>
<feature type="compositionally biased region" description="Polar residues" evidence="1">
    <location>
        <begin position="412"/>
        <end position="425"/>
    </location>
</feature>
<accession>A0ABM0Y428</accession>
<organism evidence="3 4">
    <name type="scientific">Camelina sativa</name>
    <name type="common">False flax</name>
    <name type="synonym">Myagrum sativum</name>
    <dbReference type="NCBI Taxonomy" id="90675"/>
    <lineage>
        <taxon>Eukaryota</taxon>
        <taxon>Viridiplantae</taxon>
        <taxon>Streptophyta</taxon>
        <taxon>Embryophyta</taxon>
        <taxon>Tracheophyta</taxon>
        <taxon>Spermatophyta</taxon>
        <taxon>Magnoliopsida</taxon>
        <taxon>eudicotyledons</taxon>
        <taxon>Gunneridae</taxon>
        <taxon>Pentapetalae</taxon>
        <taxon>rosids</taxon>
        <taxon>malvids</taxon>
        <taxon>Brassicales</taxon>
        <taxon>Brassicaceae</taxon>
        <taxon>Camelineae</taxon>
        <taxon>Camelina</taxon>
    </lineage>
</organism>
<dbReference type="InterPro" id="IPR025558">
    <property type="entry name" value="DUF4283"/>
</dbReference>
<gene>
    <name evidence="4" type="primary">LOC104772187</name>
</gene>
<reference evidence="3" key="1">
    <citation type="journal article" date="2014" name="Nat. Commun.">
        <title>The emerging biofuel crop Camelina sativa retains a highly undifferentiated hexaploid genome structure.</title>
        <authorList>
            <person name="Kagale S."/>
            <person name="Koh C."/>
            <person name="Nixon J."/>
            <person name="Bollina V."/>
            <person name="Clarke W.E."/>
            <person name="Tuteja R."/>
            <person name="Spillane C."/>
            <person name="Robinson S.J."/>
            <person name="Links M.G."/>
            <person name="Clarke C."/>
            <person name="Higgins E.E."/>
            <person name="Huebert T."/>
            <person name="Sharpe A.G."/>
            <person name="Parkin I.A."/>
        </authorList>
    </citation>
    <scope>NUCLEOTIDE SEQUENCE [LARGE SCALE GENOMIC DNA]</scope>
    <source>
        <strain evidence="3">cv. DH55</strain>
    </source>
</reference>
<protein>
    <submittedName>
        <fullName evidence="4">Uncharacterized protein LOC104772187</fullName>
    </submittedName>
</protein>
<dbReference type="PANTHER" id="PTHR33116:SF86">
    <property type="entry name" value="REVERSE TRANSCRIPTASE DOMAIN-CONTAINING PROTEIN"/>
    <property type="match status" value="1"/>
</dbReference>
<evidence type="ECO:0000259" key="2">
    <source>
        <dbReference type="PROSITE" id="PS50878"/>
    </source>
</evidence>
<dbReference type="Pfam" id="PF14392">
    <property type="entry name" value="zf-CCHC_4"/>
    <property type="match status" value="1"/>
</dbReference>
<dbReference type="PANTHER" id="PTHR33116">
    <property type="entry name" value="REVERSE TRANSCRIPTASE ZINC-BINDING DOMAIN-CONTAINING PROTEIN-RELATED-RELATED"/>
    <property type="match status" value="1"/>
</dbReference>
<keyword evidence="3" id="KW-1185">Reference proteome</keyword>
<evidence type="ECO:0000313" key="3">
    <source>
        <dbReference type="Proteomes" id="UP000694864"/>
    </source>
</evidence>
<dbReference type="InterPro" id="IPR036397">
    <property type="entry name" value="RNaseH_sf"/>
</dbReference>
<reference evidence="4" key="2">
    <citation type="submission" date="2025-08" db="UniProtKB">
        <authorList>
            <consortium name="RefSeq"/>
        </authorList>
    </citation>
    <scope>IDENTIFICATION</scope>
    <source>
        <tissue evidence="4">Leaf</tissue>
    </source>
</reference>
<dbReference type="GeneID" id="104772187"/>
<dbReference type="Pfam" id="PF13456">
    <property type="entry name" value="RVT_3"/>
    <property type="match status" value="1"/>
</dbReference>
<dbReference type="InterPro" id="IPR044730">
    <property type="entry name" value="RNase_H-like_dom_plant"/>
</dbReference>
<dbReference type="RefSeq" id="XP_010495131.1">
    <property type="nucleotide sequence ID" value="XM_010496829.1"/>
</dbReference>